<keyword evidence="3" id="KW-1185">Reference proteome</keyword>
<feature type="domain" description="Ribbon-helix-helix protein CopG" evidence="1">
    <location>
        <begin position="1"/>
        <end position="39"/>
    </location>
</feature>
<accession>A0ABX2ELX8</accession>
<dbReference type="InterPro" id="IPR002145">
    <property type="entry name" value="CopG"/>
</dbReference>
<gene>
    <name evidence="2" type="ORF">HLB44_21175</name>
</gene>
<dbReference type="Proteomes" id="UP000737171">
    <property type="component" value="Unassembled WGS sequence"/>
</dbReference>
<dbReference type="Pfam" id="PF01402">
    <property type="entry name" value="RHH_1"/>
    <property type="match status" value="1"/>
</dbReference>
<dbReference type="RefSeq" id="WP_173126550.1">
    <property type="nucleotide sequence ID" value="NZ_JABRWJ010000006.1"/>
</dbReference>
<protein>
    <submittedName>
        <fullName evidence="2">Ribbon-helix-helix protein, CopG family</fullName>
    </submittedName>
</protein>
<sequence length="86" mass="9757">MRVNARLDEETQQQLEYLVEATGESVSHVVRESVARYYRDVRAERGGMRHFAKMIGKGNSGRSDIASNYKQYVAESIDAKYGLGKK</sequence>
<name>A0ABX2ELX8_9BURK</name>
<reference evidence="2 3" key="1">
    <citation type="submission" date="2020-05" db="EMBL/GenBank/DDBJ databases">
        <title>Aquincola sp. isolate from soil.</title>
        <authorList>
            <person name="Han J."/>
            <person name="Kim D.-U."/>
        </authorList>
    </citation>
    <scope>NUCLEOTIDE SEQUENCE [LARGE SCALE GENOMIC DNA]</scope>
    <source>
        <strain evidence="2 3">S2</strain>
    </source>
</reference>
<comment type="caution">
    <text evidence="2">The sequence shown here is derived from an EMBL/GenBank/DDBJ whole genome shotgun (WGS) entry which is preliminary data.</text>
</comment>
<evidence type="ECO:0000259" key="1">
    <source>
        <dbReference type="Pfam" id="PF01402"/>
    </source>
</evidence>
<evidence type="ECO:0000313" key="2">
    <source>
        <dbReference type="EMBL" id="NRF69519.1"/>
    </source>
</evidence>
<dbReference type="EMBL" id="JABRWJ010000006">
    <property type="protein sequence ID" value="NRF69519.1"/>
    <property type="molecule type" value="Genomic_DNA"/>
</dbReference>
<organism evidence="2 3">
    <name type="scientific">Pseudaquabacterium terrae</name>
    <dbReference type="NCBI Taxonomy" id="2732868"/>
    <lineage>
        <taxon>Bacteria</taxon>
        <taxon>Pseudomonadati</taxon>
        <taxon>Pseudomonadota</taxon>
        <taxon>Betaproteobacteria</taxon>
        <taxon>Burkholderiales</taxon>
        <taxon>Sphaerotilaceae</taxon>
        <taxon>Pseudaquabacterium</taxon>
    </lineage>
</organism>
<evidence type="ECO:0000313" key="3">
    <source>
        <dbReference type="Proteomes" id="UP000737171"/>
    </source>
</evidence>
<proteinExistence type="predicted"/>